<proteinExistence type="predicted"/>
<organism evidence="1 2">
    <name type="scientific">Oryza sativa subsp. japonica</name>
    <name type="common">Rice</name>
    <dbReference type="NCBI Taxonomy" id="39947"/>
    <lineage>
        <taxon>Eukaryota</taxon>
        <taxon>Viridiplantae</taxon>
        <taxon>Streptophyta</taxon>
        <taxon>Embryophyta</taxon>
        <taxon>Tracheophyta</taxon>
        <taxon>Spermatophyta</taxon>
        <taxon>Magnoliopsida</taxon>
        <taxon>Liliopsida</taxon>
        <taxon>Poales</taxon>
        <taxon>Poaceae</taxon>
        <taxon>BOP clade</taxon>
        <taxon>Oryzoideae</taxon>
        <taxon>Oryzeae</taxon>
        <taxon>Oryzinae</taxon>
        <taxon>Oryza</taxon>
        <taxon>Oryza sativa</taxon>
    </lineage>
</organism>
<protein>
    <submittedName>
        <fullName evidence="1">Os08g0148533 protein</fullName>
    </submittedName>
</protein>
<evidence type="ECO:0000313" key="2">
    <source>
        <dbReference type="Proteomes" id="UP000059680"/>
    </source>
</evidence>
<dbReference type="EMBL" id="AP014964">
    <property type="protein sequence ID" value="BAT03825.1"/>
    <property type="molecule type" value="Genomic_DNA"/>
</dbReference>
<name>A0A0P0XCA4_ORYSJ</name>
<dbReference type="AlphaFoldDB" id="A0A0P0XCA4"/>
<accession>A0A0P0XCA4</accession>
<reference evidence="1 2" key="2">
    <citation type="journal article" date="2013" name="Plant Cell Physiol.">
        <title>Rice Annotation Project Database (RAP-DB): an integrative and interactive database for rice genomics.</title>
        <authorList>
            <person name="Sakai H."/>
            <person name="Lee S.S."/>
            <person name="Tanaka T."/>
            <person name="Numa H."/>
            <person name="Kim J."/>
            <person name="Kawahara Y."/>
            <person name="Wakimoto H."/>
            <person name="Yang C.C."/>
            <person name="Iwamoto M."/>
            <person name="Abe T."/>
            <person name="Yamada Y."/>
            <person name="Muto A."/>
            <person name="Inokuchi H."/>
            <person name="Ikemura T."/>
            <person name="Matsumoto T."/>
            <person name="Sasaki T."/>
            <person name="Itoh T."/>
        </authorList>
    </citation>
    <scope>NUCLEOTIDE SEQUENCE [LARGE SCALE GENOMIC DNA]</scope>
    <source>
        <strain evidence="2">cv. Nipponbare</strain>
    </source>
</reference>
<dbReference type="Proteomes" id="UP000059680">
    <property type="component" value="Chromosome 8"/>
</dbReference>
<sequence length="95" mass="10645">MILGKVIDERVNAGGVDDFVRDACAEAKAAIEMHHLAHDEMREEGIVLGSWRLSVDQCWWRGTVEEPVERRREMEATARIMVDLPTPLGPITSSS</sequence>
<dbReference type="PaxDb" id="39947-A0A0P0XCA4"/>
<dbReference type="InParanoid" id="A0A0P0XCA4"/>
<gene>
    <name evidence="1" type="ordered locus">Os08g0148533</name>
    <name evidence="1" type="ORF">OSNPB_080148533</name>
</gene>
<reference evidence="1 2" key="3">
    <citation type="journal article" date="2013" name="Rice">
        <title>Improvement of the Oryza sativa Nipponbare reference genome using next generation sequence and optical map data.</title>
        <authorList>
            <person name="Kawahara Y."/>
            <person name="de la Bastide M."/>
            <person name="Hamilton J.P."/>
            <person name="Kanamori H."/>
            <person name="McCombie W.R."/>
            <person name="Ouyang S."/>
            <person name="Schwartz D.C."/>
            <person name="Tanaka T."/>
            <person name="Wu J."/>
            <person name="Zhou S."/>
            <person name="Childs K.L."/>
            <person name="Davidson R.M."/>
            <person name="Lin H."/>
            <person name="Quesada-Ocampo L."/>
            <person name="Vaillancourt B."/>
            <person name="Sakai H."/>
            <person name="Lee S.S."/>
            <person name="Kim J."/>
            <person name="Numa H."/>
            <person name="Itoh T."/>
            <person name="Buell C.R."/>
            <person name="Matsumoto T."/>
        </authorList>
    </citation>
    <scope>NUCLEOTIDE SEQUENCE [LARGE SCALE GENOMIC DNA]</scope>
    <source>
        <strain evidence="2">cv. Nipponbare</strain>
    </source>
</reference>
<keyword evidence="2" id="KW-1185">Reference proteome</keyword>
<reference evidence="2" key="1">
    <citation type="journal article" date="2005" name="Nature">
        <title>The map-based sequence of the rice genome.</title>
        <authorList>
            <consortium name="International rice genome sequencing project (IRGSP)"/>
            <person name="Matsumoto T."/>
            <person name="Wu J."/>
            <person name="Kanamori H."/>
            <person name="Katayose Y."/>
            <person name="Fujisawa M."/>
            <person name="Namiki N."/>
            <person name="Mizuno H."/>
            <person name="Yamamoto K."/>
            <person name="Antonio B.A."/>
            <person name="Baba T."/>
            <person name="Sakata K."/>
            <person name="Nagamura Y."/>
            <person name="Aoki H."/>
            <person name="Arikawa K."/>
            <person name="Arita K."/>
            <person name="Bito T."/>
            <person name="Chiden Y."/>
            <person name="Fujitsuka N."/>
            <person name="Fukunaka R."/>
            <person name="Hamada M."/>
            <person name="Harada C."/>
            <person name="Hayashi A."/>
            <person name="Hijishita S."/>
            <person name="Honda M."/>
            <person name="Hosokawa S."/>
            <person name="Ichikawa Y."/>
            <person name="Idonuma A."/>
            <person name="Iijima M."/>
            <person name="Ikeda M."/>
            <person name="Ikeno M."/>
            <person name="Ito K."/>
            <person name="Ito S."/>
            <person name="Ito T."/>
            <person name="Ito Y."/>
            <person name="Ito Y."/>
            <person name="Iwabuchi A."/>
            <person name="Kamiya K."/>
            <person name="Karasawa W."/>
            <person name="Kurita K."/>
            <person name="Katagiri S."/>
            <person name="Kikuta A."/>
            <person name="Kobayashi H."/>
            <person name="Kobayashi N."/>
            <person name="Machita K."/>
            <person name="Maehara T."/>
            <person name="Masukawa M."/>
            <person name="Mizubayashi T."/>
            <person name="Mukai Y."/>
            <person name="Nagasaki H."/>
            <person name="Nagata Y."/>
            <person name="Naito S."/>
            <person name="Nakashima M."/>
            <person name="Nakama Y."/>
            <person name="Nakamichi Y."/>
            <person name="Nakamura M."/>
            <person name="Meguro A."/>
            <person name="Negishi M."/>
            <person name="Ohta I."/>
            <person name="Ohta T."/>
            <person name="Okamoto M."/>
            <person name="Ono N."/>
            <person name="Saji S."/>
            <person name="Sakaguchi M."/>
            <person name="Sakai K."/>
            <person name="Shibata M."/>
            <person name="Shimokawa T."/>
            <person name="Song J."/>
            <person name="Takazaki Y."/>
            <person name="Terasawa K."/>
            <person name="Tsugane M."/>
            <person name="Tsuji K."/>
            <person name="Ueda S."/>
            <person name="Waki K."/>
            <person name="Yamagata H."/>
            <person name="Yamamoto M."/>
            <person name="Yamamoto S."/>
            <person name="Yamane H."/>
            <person name="Yoshiki S."/>
            <person name="Yoshihara R."/>
            <person name="Yukawa K."/>
            <person name="Zhong H."/>
            <person name="Yano M."/>
            <person name="Yuan Q."/>
            <person name="Ouyang S."/>
            <person name="Liu J."/>
            <person name="Jones K.M."/>
            <person name="Gansberger K."/>
            <person name="Moffat K."/>
            <person name="Hill J."/>
            <person name="Bera J."/>
            <person name="Fadrosh D."/>
            <person name="Jin S."/>
            <person name="Johri S."/>
            <person name="Kim M."/>
            <person name="Overton L."/>
            <person name="Reardon M."/>
            <person name="Tsitrin T."/>
            <person name="Vuong H."/>
            <person name="Weaver B."/>
            <person name="Ciecko A."/>
            <person name="Tallon L."/>
            <person name="Jackson J."/>
            <person name="Pai G."/>
            <person name="Aken S.V."/>
            <person name="Utterback T."/>
            <person name="Reidmuller S."/>
            <person name="Feldblyum T."/>
            <person name="Hsiao J."/>
            <person name="Zismann V."/>
            <person name="Iobst S."/>
            <person name="de Vazeille A.R."/>
            <person name="Buell C.R."/>
            <person name="Ying K."/>
            <person name="Li Y."/>
            <person name="Lu T."/>
            <person name="Huang Y."/>
            <person name="Zhao Q."/>
            <person name="Feng Q."/>
            <person name="Zhang L."/>
            <person name="Zhu J."/>
            <person name="Weng Q."/>
            <person name="Mu J."/>
            <person name="Lu Y."/>
            <person name="Fan D."/>
            <person name="Liu Y."/>
            <person name="Guan J."/>
            <person name="Zhang Y."/>
            <person name="Yu S."/>
            <person name="Liu X."/>
            <person name="Zhang Y."/>
            <person name="Hong G."/>
            <person name="Han B."/>
            <person name="Choisne N."/>
            <person name="Demange N."/>
            <person name="Orjeda G."/>
            <person name="Samain S."/>
            <person name="Cattolico L."/>
            <person name="Pelletier E."/>
            <person name="Couloux A."/>
            <person name="Segurens B."/>
            <person name="Wincker P."/>
            <person name="D'Hont A."/>
            <person name="Scarpelli C."/>
            <person name="Weissenbach J."/>
            <person name="Salanoubat M."/>
            <person name="Quetier F."/>
            <person name="Yu Y."/>
            <person name="Kim H.R."/>
            <person name="Rambo T."/>
            <person name="Currie J."/>
            <person name="Collura K."/>
            <person name="Luo M."/>
            <person name="Yang T."/>
            <person name="Ammiraju J.S.S."/>
            <person name="Engler F."/>
            <person name="Soderlund C."/>
            <person name="Wing R.A."/>
            <person name="Palmer L.E."/>
            <person name="de la Bastide M."/>
            <person name="Spiegel L."/>
            <person name="Nascimento L."/>
            <person name="Zutavern T."/>
            <person name="O'Shaughnessy A."/>
            <person name="Dike S."/>
            <person name="Dedhia N."/>
            <person name="Preston R."/>
            <person name="Balija V."/>
            <person name="McCombie W.R."/>
            <person name="Chow T."/>
            <person name="Chen H."/>
            <person name="Chung M."/>
            <person name="Chen C."/>
            <person name="Shaw J."/>
            <person name="Wu H."/>
            <person name="Hsiao K."/>
            <person name="Chao Y."/>
            <person name="Chu M."/>
            <person name="Cheng C."/>
            <person name="Hour A."/>
            <person name="Lee P."/>
            <person name="Lin S."/>
            <person name="Lin Y."/>
            <person name="Liou J."/>
            <person name="Liu S."/>
            <person name="Hsing Y."/>
            <person name="Raghuvanshi S."/>
            <person name="Mohanty A."/>
            <person name="Bharti A.K."/>
            <person name="Gaur A."/>
            <person name="Gupta V."/>
            <person name="Kumar D."/>
            <person name="Ravi V."/>
            <person name="Vij S."/>
            <person name="Kapur A."/>
            <person name="Khurana P."/>
            <person name="Khurana P."/>
            <person name="Khurana J.P."/>
            <person name="Tyagi A.K."/>
            <person name="Gaikwad K."/>
            <person name="Singh A."/>
            <person name="Dalal V."/>
            <person name="Srivastava S."/>
            <person name="Dixit A."/>
            <person name="Pal A.K."/>
            <person name="Ghazi I.A."/>
            <person name="Yadav M."/>
            <person name="Pandit A."/>
            <person name="Bhargava A."/>
            <person name="Sureshbabu K."/>
            <person name="Batra K."/>
            <person name="Sharma T.R."/>
            <person name="Mohapatra T."/>
            <person name="Singh N.K."/>
            <person name="Messing J."/>
            <person name="Nelson A.B."/>
            <person name="Fuks G."/>
            <person name="Kavchok S."/>
            <person name="Keizer G."/>
            <person name="Linton E."/>
            <person name="Llaca V."/>
            <person name="Song R."/>
            <person name="Tanyolac B."/>
            <person name="Young S."/>
            <person name="Ho-Il K."/>
            <person name="Hahn J.H."/>
            <person name="Sangsakoo G."/>
            <person name="Vanavichit A."/>
            <person name="de Mattos Luiz.A.T."/>
            <person name="Zimmer P.D."/>
            <person name="Malone G."/>
            <person name="Dellagostin O."/>
            <person name="de Oliveira A.C."/>
            <person name="Bevan M."/>
            <person name="Bancroft I."/>
            <person name="Minx P."/>
            <person name="Cordum H."/>
            <person name="Wilson R."/>
            <person name="Cheng Z."/>
            <person name="Jin W."/>
            <person name="Jiang J."/>
            <person name="Leong S.A."/>
            <person name="Iwama H."/>
            <person name="Gojobori T."/>
            <person name="Itoh T."/>
            <person name="Niimura Y."/>
            <person name="Fujii Y."/>
            <person name="Habara T."/>
            <person name="Sakai H."/>
            <person name="Sato Y."/>
            <person name="Wilson G."/>
            <person name="Kumar K."/>
            <person name="McCouch S."/>
            <person name="Juretic N."/>
            <person name="Hoen D."/>
            <person name="Wright S."/>
            <person name="Bruskiewich R."/>
            <person name="Bureau T."/>
            <person name="Miyao A."/>
            <person name="Hirochika H."/>
            <person name="Nishikawa T."/>
            <person name="Kadowaki K."/>
            <person name="Sugiura M."/>
            <person name="Burr B."/>
            <person name="Sasaki T."/>
        </authorList>
    </citation>
    <scope>NUCLEOTIDE SEQUENCE [LARGE SCALE GENOMIC DNA]</scope>
    <source>
        <strain evidence="2">cv. Nipponbare</strain>
    </source>
</reference>
<evidence type="ECO:0000313" key="1">
    <source>
        <dbReference type="EMBL" id="BAT03825.1"/>
    </source>
</evidence>